<proteinExistence type="predicted"/>
<keyword evidence="1" id="KW-0732">Signal</keyword>
<protein>
    <recommendedName>
        <fullName evidence="2">TNase-like domain-containing protein</fullName>
    </recommendedName>
</protein>
<dbReference type="Proteomes" id="UP000644699">
    <property type="component" value="Unassembled WGS sequence"/>
</dbReference>
<dbReference type="PANTHER" id="PTHR12302:SF26">
    <property type="entry name" value="BLR1266 PROTEIN"/>
    <property type="match status" value="1"/>
</dbReference>
<dbReference type="InterPro" id="IPR035437">
    <property type="entry name" value="SNase_OB-fold_sf"/>
</dbReference>
<dbReference type="SMART" id="SM00318">
    <property type="entry name" value="SNc"/>
    <property type="match status" value="1"/>
</dbReference>
<evidence type="ECO:0000313" key="3">
    <source>
        <dbReference type="EMBL" id="GGD98494.1"/>
    </source>
</evidence>
<reference evidence="3" key="1">
    <citation type="journal article" date="2014" name="Int. J. Syst. Evol. Microbiol.">
        <title>Complete genome sequence of Corynebacterium casei LMG S-19264T (=DSM 44701T), isolated from a smear-ripened cheese.</title>
        <authorList>
            <consortium name="US DOE Joint Genome Institute (JGI-PGF)"/>
            <person name="Walter F."/>
            <person name="Albersmeier A."/>
            <person name="Kalinowski J."/>
            <person name="Ruckert C."/>
        </authorList>
    </citation>
    <scope>NUCLEOTIDE SEQUENCE</scope>
    <source>
        <strain evidence="3">CGMCC 1.15367</strain>
    </source>
</reference>
<evidence type="ECO:0000313" key="4">
    <source>
        <dbReference type="Proteomes" id="UP000644699"/>
    </source>
</evidence>
<feature type="signal peptide" evidence="1">
    <location>
        <begin position="1"/>
        <end position="21"/>
    </location>
</feature>
<dbReference type="AlphaFoldDB" id="A0A916ZHP3"/>
<dbReference type="PROSITE" id="PS50830">
    <property type="entry name" value="TNASE_3"/>
    <property type="match status" value="1"/>
</dbReference>
<dbReference type="SUPFAM" id="SSF50199">
    <property type="entry name" value="Staphylococcal nuclease"/>
    <property type="match status" value="1"/>
</dbReference>
<dbReference type="PANTHER" id="PTHR12302">
    <property type="entry name" value="EBNA2 BINDING PROTEIN P100"/>
    <property type="match status" value="1"/>
</dbReference>
<dbReference type="Pfam" id="PF00565">
    <property type="entry name" value="SNase"/>
    <property type="match status" value="1"/>
</dbReference>
<reference evidence="3" key="2">
    <citation type="submission" date="2020-09" db="EMBL/GenBank/DDBJ databases">
        <authorList>
            <person name="Sun Q."/>
            <person name="Zhou Y."/>
        </authorList>
    </citation>
    <scope>NUCLEOTIDE SEQUENCE</scope>
    <source>
        <strain evidence="3">CGMCC 1.15367</strain>
    </source>
</reference>
<sequence>MRLVGLAVLGLALAMPTWVSAAEKISGRAQVIDARTLAVDGAKERVRLFGVDAPDRKQTCSNWANLKYRCGVNATHALAAIVGRNGQVTCEEQSRDKDGRVYAICKKGDDDIGAELIRRGWARDYVKYSHGRYAPQEAEAKQARRGAWAGKWKAPWKWRDEQHPAVQ</sequence>
<organism evidence="3 4">
    <name type="scientific">Aureimonas endophytica</name>
    <dbReference type="NCBI Taxonomy" id="2027858"/>
    <lineage>
        <taxon>Bacteria</taxon>
        <taxon>Pseudomonadati</taxon>
        <taxon>Pseudomonadota</taxon>
        <taxon>Alphaproteobacteria</taxon>
        <taxon>Hyphomicrobiales</taxon>
        <taxon>Aurantimonadaceae</taxon>
        <taxon>Aureimonas</taxon>
    </lineage>
</organism>
<feature type="domain" description="TNase-like" evidence="2">
    <location>
        <begin position="22"/>
        <end position="150"/>
    </location>
</feature>
<evidence type="ECO:0000256" key="1">
    <source>
        <dbReference type="SAM" id="SignalP"/>
    </source>
</evidence>
<accession>A0A916ZHP3</accession>
<gene>
    <name evidence="3" type="ORF">GCM10011390_16600</name>
</gene>
<dbReference type="EMBL" id="BMIQ01000002">
    <property type="protein sequence ID" value="GGD98494.1"/>
    <property type="molecule type" value="Genomic_DNA"/>
</dbReference>
<dbReference type="RefSeq" id="WP_188907751.1">
    <property type="nucleotide sequence ID" value="NZ_BMIQ01000002.1"/>
</dbReference>
<dbReference type="InterPro" id="IPR016071">
    <property type="entry name" value="Staphylococal_nuclease_OB-fold"/>
</dbReference>
<keyword evidence="4" id="KW-1185">Reference proteome</keyword>
<evidence type="ECO:0000259" key="2">
    <source>
        <dbReference type="PROSITE" id="PS50830"/>
    </source>
</evidence>
<name>A0A916ZHP3_9HYPH</name>
<feature type="chain" id="PRO_5036802536" description="TNase-like domain-containing protein" evidence="1">
    <location>
        <begin position="22"/>
        <end position="167"/>
    </location>
</feature>
<comment type="caution">
    <text evidence="3">The sequence shown here is derived from an EMBL/GenBank/DDBJ whole genome shotgun (WGS) entry which is preliminary data.</text>
</comment>
<dbReference type="Gene3D" id="2.40.50.90">
    <property type="match status" value="1"/>
</dbReference>